<comment type="caution">
    <text evidence="2">The sequence shown here is derived from an EMBL/GenBank/DDBJ whole genome shotgun (WGS) entry which is preliminary data.</text>
</comment>
<sequence length="199" mass="23046">MLIQSHKMISEYLHNNIQKHWGITLSKNYLIYGSIKPDLTPRLMKISHYPDESLDFLCNEIYRLASTPISLTTTGIKDLSIQLGVTTHFIADFFCQAHNNKQQFRNNLLEHLIYENALHGHFKNAYHLPTRLTKYTCTMNQGLMTIHDIFQDLMGMYINNGHGFENDIYYSLKATASITHFILHNALQSKRQSLSEKVA</sequence>
<proteinExistence type="predicted"/>
<gene>
    <name evidence="2" type="ORF">HNQ80_004396</name>
</gene>
<dbReference type="Pfam" id="PF00882">
    <property type="entry name" value="Zn_dep_PLPC"/>
    <property type="match status" value="1"/>
</dbReference>
<dbReference type="RefSeq" id="WP_184312730.1">
    <property type="nucleotide sequence ID" value="NZ_JACHEN010000035.1"/>
</dbReference>
<name>A0A841KY07_9FIRM</name>
<keyword evidence="3" id="KW-1185">Reference proteome</keyword>
<evidence type="ECO:0000313" key="2">
    <source>
        <dbReference type="EMBL" id="MBB6218237.1"/>
    </source>
</evidence>
<feature type="domain" description="Phospholipase C/D" evidence="1">
    <location>
        <begin position="5"/>
        <end position="162"/>
    </location>
</feature>
<protein>
    <recommendedName>
        <fullName evidence="1">Phospholipase C/D domain-containing protein</fullName>
    </recommendedName>
</protein>
<evidence type="ECO:0000313" key="3">
    <source>
        <dbReference type="Proteomes" id="UP000579281"/>
    </source>
</evidence>
<dbReference type="Proteomes" id="UP000579281">
    <property type="component" value="Unassembled WGS sequence"/>
</dbReference>
<dbReference type="InterPro" id="IPR029002">
    <property type="entry name" value="PLPC/GPLD1"/>
</dbReference>
<organism evidence="2 3">
    <name type="scientific">Anaerosolibacter carboniphilus</name>
    <dbReference type="NCBI Taxonomy" id="1417629"/>
    <lineage>
        <taxon>Bacteria</taxon>
        <taxon>Bacillati</taxon>
        <taxon>Bacillota</taxon>
        <taxon>Clostridia</taxon>
        <taxon>Peptostreptococcales</taxon>
        <taxon>Thermotaleaceae</taxon>
        <taxon>Anaerosolibacter</taxon>
    </lineage>
</organism>
<accession>A0A841KY07</accession>
<dbReference type="AlphaFoldDB" id="A0A841KY07"/>
<reference evidence="2 3" key="1">
    <citation type="submission" date="2020-08" db="EMBL/GenBank/DDBJ databases">
        <title>Genomic Encyclopedia of Type Strains, Phase IV (KMG-IV): sequencing the most valuable type-strain genomes for metagenomic binning, comparative biology and taxonomic classification.</title>
        <authorList>
            <person name="Goeker M."/>
        </authorList>
    </citation>
    <scope>NUCLEOTIDE SEQUENCE [LARGE SCALE GENOMIC DNA]</scope>
    <source>
        <strain evidence="2 3">DSM 103526</strain>
    </source>
</reference>
<evidence type="ECO:0000259" key="1">
    <source>
        <dbReference type="Pfam" id="PF00882"/>
    </source>
</evidence>
<dbReference type="EMBL" id="JACHEN010000035">
    <property type="protein sequence ID" value="MBB6218237.1"/>
    <property type="molecule type" value="Genomic_DNA"/>
</dbReference>